<keyword evidence="7" id="KW-1185">Reference proteome</keyword>
<dbReference type="InterPro" id="IPR007310">
    <property type="entry name" value="Aerobactin_biosyn_IucA/IucC_N"/>
</dbReference>
<dbReference type="Gene3D" id="1.10.510.40">
    <property type="match status" value="1"/>
</dbReference>
<feature type="region of interest" description="Disordered" evidence="3">
    <location>
        <begin position="1"/>
        <end position="86"/>
    </location>
</feature>
<dbReference type="InterPro" id="IPR022770">
    <property type="entry name" value="IucA/IucC-like_C"/>
</dbReference>
<dbReference type="Proteomes" id="UP000791080">
    <property type="component" value="Unassembled WGS sequence"/>
</dbReference>
<comment type="caution">
    <text evidence="6">The sequence shown here is derived from an EMBL/GenBank/DDBJ whole genome shotgun (WGS) entry which is preliminary data.</text>
</comment>
<evidence type="ECO:0000313" key="7">
    <source>
        <dbReference type="Proteomes" id="UP000791080"/>
    </source>
</evidence>
<reference evidence="6 7" key="2">
    <citation type="submission" date="2022-06" db="EMBL/GenBank/DDBJ databases">
        <title>Genomic Encyclopedia of Type Strains, Phase I: the one thousand microbial genomes (KMG-I) project.</title>
        <authorList>
            <person name="Kyrpides N."/>
        </authorList>
    </citation>
    <scope>NUCLEOTIDE SEQUENCE [LARGE SCALE GENOMIC DNA]</scope>
    <source>
        <strain evidence="6 7">DSM 43889</strain>
    </source>
</reference>
<dbReference type="InterPro" id="IPR037455">
    <property type="entry name" value="LucA/IucC-like"/>
</dbReference>
<dbReference type="Pfam" id="PF06276">
    <property type="entry name" value="FhuF"/>
    <property type="match status" value="1"/>
</dbReference>
<feature type="compositionally biased region" description="Basic and acidic residues" evidence="3">
    <location>
        <begin position="64"/>
        <end position="80"/>
    </location>
</feature>
<dbReference type="PANTHER" id="PTHR34384:SF6">
    <property type="entry name" value="STAPHYLOFERRIN B SYNTHASE"/>
    <property type="match status" value="1"/>
</dbReference>
<evidence type="ECO:0000256" key="3">
    <source>
        <dbReference type="SAM" id="MobiDB-lite"/>
    </source>
</evidence>
<dbReference type="EMBL" id="AUBJ02000001">
    <property type="protein sequence ID" value="MCP2331475.1"/>
    <property type="molecule type" value="Genomic_DNA"/>
</dbReference>
<reference evidence="6 7" key="1">
    <citation type="submission" date="2013-07" db="EMBL/GenBank/DDBJ databases">
        <authorList>
            <consortium name="DOE Joint Genome Institute"/>
            <person name="Reeve W."/>
            <person name="Huntemann M."/>
            <person name="Han J."/>
            <person name="Chen A."/>
            <person name="Kyrpides N."/>
            <person name="Mavromatis K."/>
            <person name="Markowitz V."/>
            <person name="Palaniappan K."/>
            <person name="Ivanova N."/>
            <person name="Schaumberg A."/>
            <person name="Pati A."/>
            <person name="Liolios K."/>
            <person name="Nordberg H.P."/>
            <person name="Cantor M.N."/>
            <person name="Hua S.X."/>
            <person name="Woyke T."/>
        </authorList>
    </citation>
    <scope>NUCLEOTIDE SEQUENCE [LARGE SCALE GENOMIC DNA]</scope>
    <source>
        <strain evidence="6 7">DSM 43889</strain>
    </source>
</reference>
<evidence type="ECO:0000256" key="2">
    <source>
        <dbReference type="ARBA" id="ARBA00007832"/>
    </source>
</evidence>
<feature type="region of interest" description="Disordered" evidence="3">
    <location>
        <begin position="663"/>
        <end position="682"/>
    </location>
</feature>
<protein>
    <submittedName>
        <fullName evidence="6">Siderophore synthetase component</fullName>
    </submittedName>
</protein>
<organism evidence="6 7">
    <name type="scientific">Actinoalloteichus caeruleus DSM 43889</name>
    <dbReference type="NCBI Taxonomy" id="1120930"/>
    <lineage>
        <taxon>Bacteria</taxon>
        <taxon>Bacillati</taxon>
        <taxon>Actinomycetota</taxon>
        <taxon>Actinomycetes</taxon>
        <taxon>Pseudonocardiales</taxon>
        <taxon>Pseudonocardiaceae</taxon>
        <taxon>Actinoalloteichus</taxon>
        <taxon>Actinoalloteichus cyanogriseus</taxon>
    </lineage>
</organism>
<dbReference type="Pfam" id="PF04183">
    <property type="entry name" value="IucA_IucC"/>
    <property type="match status" value="1"/>
</dbReference>
<dbReference type="Gene3D" id="3.30.310.280">
    <property type="match status" value="1"/>
</dbReference>
<gene>
    <name evidence="6" type="ORF">G443_001745</name>
</gene>
<evidence type="ECO:0000259" key="4">
    <source>
        <dbReference type="Pfam" id="PF04183"/>
    </source>
</evidence>
<proteinExistence type="inferred from homology"/>
<sequence length="682" mass="74104">MARRTTEGTTAGSARPAPAADPAEPGSGSAGRSTPGVRGTRTPDRDAPSPPGGAEGTSSAAPEDATRRDGPPVPRDDRHPSPPTRTALRAAAWSRASRALLAKLIGELSFEDLLRPARQEDGDHLLELPTATYLFSADRTDFGGWSVCPGSIRRRATGLLGDRLTQPAEDVQQFLLDAAPVIGMPPATLANYLSELTATLTADVELATTALPARTLATLGHAEVEGHLTGHPWLVANKGRVGFAASDLAAYAPEARTPLRLPWLAVQRGLAEFRGTPDLSEDGVVASELDQDTRERFASVLRDAGLVPGTHVWFPVHPWQLDHVVRTLWAPELATGRIVELGTAPDRYLPTQSIRTMSNVDRPDRLQVKLPLRILNTAVWRGIPPHCTVAAPSVTRWLRGLWAADERFAGWGATLLGEVASVTVRHPRLSAAGEVPYTWLETLGCVWREPVDPLLGPDQGCWPLAAVLHVDPHGGDLVGAYLEAGDHDVDAWVAALLRVLLRPLLHLLYRYGITVNPHGENVLITTDARGLPTGAVLKDLIDDVNVSLDAVPERGPEPDSHDRVLPRKPWPVLRQYLVDALLVGVLRPLAVLLEERHGLARPRLWGRVRGEIDAYRRRFPELADRIEAGSLTVPEFPRYPLNGDRLVQTGYAELPYRHAIRPRGTVPSPLRDVPPLPPPDGW</sequence>
<evidence type="ECO:0000256" key="1">
    <source>
        <dbReference type="ARBA" id="ARBA00004924"/>
    </source>
</evidence>
<feature type="domain" description="Aerobactin siderophore biosynthesis IucA/IucC N-terminal" evidence="4">
    <location>
        <begin position="222"/>
        <end position="469"/>
    </location>
</feature>
<dbReference type="Gene3D" id="6.10.250.3370">
    <property type="match status" value="1"/>
</dbReference>
<accession>A0ABT1JG60</accession>
<comment type="pathway">
    <text evidence="1">Siderophore biosynthesis.</text>
</comment>
<feature type="compositionally biased region" description="Pro residues" evidence="3">
    <location>
        <begin position="672"/>
        <end position="682"/>
    </location>
</feature>
<evidence type="ECO:0000313" key="6">
    <source>
        <dbReference type="EMBL" id="MCP2331475.1"/>
    </source>
</evidence>
<comment type="similarity">
    <text evidence="2">Belongs to the IucA/IucC family.</text>
</comment>
<dbReference type="PANTHER" id="PTHR34384">
    <property type="entry name" value="L-2,3-DIAMINOPROPANOATE--CITRATE LIGASE"/>
    <property type="match status" value="1"/>
</dbReference>
<dbReference type="RefSeq" id="WP_245588804.1">
    <property type="nucleotide sequence ID" value="NZ_AUBJ02000001.1"/>
</dbReference>
<evidence type="ECO:0000259" key="5">
    <source>
        <dbReference type="Pfam" id="PF06276"/>
    </source>
</evidence>
<feature type="compositionally biased region" description="Low complexity" evidence="3">
    <location>
        <begin position="11"/>
        <end position="31"/>
    </location>
</feature>
<feature type="domain" description="Aerobactin siderophore biosynthesis IucA/IucC-like C-terminal" evidence="5">
    <location>
        <begin position="491"/>
        <end position="646"/>
    </location>
</feature>
<name>A0ABT1JG60_ACTCY</name>